<organism evidence="1 2">
    <name type="scientific">Mucuna pruriens</name>
    <name type="common">Velvet bean</name>
    <name type="synonym">Dolichos pruriens</name>
    <dbReference type="NCBI Taxonomy" id="157652"/>
    <lineage>
        <taxon>Eukaryota</taxon>
        <taxon>Viridiplantae</taxon>
        <taxon>Streptophyta</taxon>
        <taxon>Embryophyta</taxon>
        <taxon>Tracheophyta</taxon>
        <taxon>Spermatophyta</taxon>
        <taxon>Magnoliopsida</taxon>
        <taxon>eudicotyledons</taxon>
        <taxon>Gunneridae</taxon>
        <taxon>Pentapetalae</taxon>
        <taxon>rosids</taxon>
        <taxon>fabids</taxon>
        <taxon>Fabales</taxon>
        <taxon>Fabaceae</taxon>
        <taxon>Papilionoideae</taxon>
        <taxon>50 kb inversion clade</taxon>
        <taxon>NPAAA clade</taxon>
        <taxon>indigoferoid/millettioid clade</taxon>
        <taxon>Phaseoleae</taxon>
        <taxon>Mucuna</taxon>
    </lineage>
</organism>
<name>A0A371FL48_MUCPR</name>
<dbReference type="Proteomes" id="UP000257109">
    <property type="component" value="Unassembled WGS sequence"/>
</dbReference>
<gene>
    <name evidence="1" type="ORF">CR513_40666</name>
</gene>
<feature type="non-terminal residue" evidence="1">
    <location>
        <position position="1"/>
    </location>
</feature>
<protein>
    <submittedName>
        <fullName evidence="1">Uncharacterized protein</fullName>
    </submittedName>
</protein>
<keyword evidence="2" id="KW-1185">Reference proteome</keyword>
<proteinExistence type="predicted"/>
<comment type="caution">
    <text evidence="1">The sequence shown here is derived from an EMBL/GenBank/DDBJ whole genome shotgun (WGS) entry which is preliminary data.</text>
</comment>
<evidence type="ECO:0000313" key="2">
    <source>
        <dbReference type="Proteomes" id="UP000257109"/>
    </source>
</evidence>
<dbReference type="AlphaFoldDB" id="A0A371FL48"/>
<dbReference type="EMBL" id="QJKJ01008679">
    <property type="protein sequence ID" value="RDX78971.1"/>
    <property type="molecule type" value="Genomic_DNA"/>
</dbReference>
<reference evidence="1" key="1">
    <citation type="submission" date="2018-05" db="EMBL/GenBank/DDBJ databases">
        <title>Draft genome of Mucuna pruriens seed.</title>
        <authorList>
            <person name="Nnadi N.E."/>
            <person name="Vos R."/>
            <person name="Hasami M.H."/>
            <person name="Devisetty U.K."/>
            <person name="Aguiy J.C."/>
        </authorList>
    </citation>
    <scope>NUCLEOTIDE SEQUENCE [LARGE SCALE GENOMIC DNA]</scope>
    <source>
        <strain evidence="1">JCA_2017</strain>
    </source>
</reference>
<accession>A0A371FL48</accession>
<sequence length="143" mass="15949">MKAFPFSLDRVAKDWLYLQLVMFNTWGGLKRLLMMDQNMVDVASGGALMDKTPAAIRHLISNMASNTQQFGTRGGAGTSRVVSKVGAFENLRLENQLIELTSLVRQLAIAQHQQNTQCMWNLHLNGALYGHVPHFVGNRVGEH</sequence>
<dbReference type="OrthoDB" id="1689420at2759"/>
<evidence type="ECO:0000313" key="1">
    <source>
        <dbReference type="EMBL" id="RDX78971.1"/>
    </source>
</evidence>